<feature type="coiled-coil region" evidence="1">
    <location>
        <begin position="68"/>
        <end position="109"/>
    </location>
</feature>
<comment type="caution">
    <text evidence="3">The sequence shown here is derived from an EMBL/GenBank/DDBJ whole genome shotgun (WGS) entry which is preliminary data.</text>
</comment>
<evidence type="ECO:0000256" key="2">
    <source>
        <dbReference type="SAM" id="MobiDB-lite"/>
    </source>
</evidence>
<name>A0AAP3EUZ9_MICLU</name>
<feature type="region of interest" description="Disordered" evidence="2">
    <location>
        <begin position="489"/>
        <end position="510"/>
    </location>
</feature>
<reference evidence="3" key="1">
    <citation type="submission" date="2023-06" db="EMBL/GenBank/DDBJ databases">
        <title>lsaBGC provides a comprehensive framework for evolutionary analysis of biosynthetic gene clusters within focal taxa.</title>
        <authorList>
            <person name="Salamzade R."/>
            <person name="Sandstrom S."/>
            <person name="Kalan L.R."/>
        </authorList>
    </citation>
    <scope>NUCLEOTIDE SEQUENCE</scope>
    <source>
        <strain evidence="3">P3-SID899</strain>
    </source>
</reference>
<evidence type="ECO:0008006" key="5">
    <source>
        <dbReference type="Google" id="ProtNLM"/>
    </source>
</evidence>
<proteinExistence type="predicted"/>
<gene>
    <name evidence="3" type="ORF">M3A82_009710</name>
</gene>
<evidence type="ECO:0000313" key="4">
    <source>
        <dbReference type="Proteomes" id="UP001205867"/>
    </source>
</evidence>
<protein>
    <recommendedName>
        <fullName evidence="5">Alpha/beta hydrolase</fullName>
    </recommendedName>
</protein>
<keyword evidence="1" id="KW-0175">Coiled coil</keyword>
<dbReference type="EMBL" id="JALXKZ020000028">
    <property type="protein sequence ID" value="MCV7629605.1"/>
    <property type="molecule type" value="Genomic_DNA"/>
</dbReference>
<accession>A0AAP3EUZ9</accession>
<dbReference type="Gene3D" id="3.40.50.1820">
    <property type="entry name" value="alpha/beta hydrolase"/>
    <property type="match status" value="1"/>
</dbReference>
<evidence type="ECO:0000256" key="1">
    <source>
        <dbReference type="SAM" id="Coils"/>
    </source>
</evidence>
<dbReference type="Proteomes" id="UP001205867">
    <property type="component" value="Unassembled WGS sequence"/>
</dbReference>
<organism evidence="3 4">
    <name type="scientific">Micrococcus luteus</name>
    <name type="common">Micrococcus lysodeikticus</name>
    <dbReference type="NCBI Taxonomy" id="1270"/>
    <lineage>
        <taxon>Bacteria</taxon>
        <taxon>Bacillati</taxon>
        <taxon>Actinomycetota</taxon>
        <taxon>Actinomycetes</taxon>
        <taxon>Micrococcales</taxon>
        <taxon>Micrococcaceae</taxon>
        <taxon>Micrococcus</taxon>
    </lineage>
</organism>
<evidence type="ECO:0000313" key="3">
    <source>
        <dbReference type="EMBL" id="MCV7629605.1"/>
    </source>
</evidence>
<sequence>MTGGRGAGPGAVAFSTHGGPGSIYAEAEEMRVVAGRHEHAAEEAAGASWQVDAAAFGLGRSATWLVSAALLQDRLAEAVGRVRSLSEQCAELHRDLLSAAARYEEAERAAAGIMAAEDASLEELPGLIWRDGHDGLTTREAERLVQDLVQAVPEAIVSAALAATGFPLLAALARIDVKMLTRAQKRVLKRPVSTAAKKGTDAASDLTEALRVSPDEAWTVAADALALAGAAPRGAVTPHGAPQDRPAAPARLDGSAAGLASLIPRGEGDGDLTVTEVVQENGSHAWVVGLPGTRGGLIPDPESTDPWDAGGLLDALGSESEVTAPAVRAALEAAGVPHGAPLVLAGYSQGGVHAVNLAGREDFTSVYPVAGVMTIAAPSGNAVETGRTAVLEFSADGDLAVAADGAPTPVSARRAEVVFHPAGHGWDAPGGGFRTGSPLAVKGDLDAAHDFEGQVDLIRQFEAAEPAARAEVAGLSAALAGLTAGTVASSRAVRLRRTPPERGHQPPGSR</sequence>
<dbReference type="SUPFAM" id="SSF53474">
    <property type="entry name" value="alpha/beta-Hydrolases"/>
    <property type="match status" value="1"/>
</dbReference>
<dbReference type="InterPro" id="IPR029058">
    <property type="entry name" value="AB_hydrolase_fold"/>
</dbReference>
<dbReference type="AlphaFoldDB" id="A0AAP3EUZ9"/>